<evidence type="ECO:0000256" key="1">
    <source>
        <dbReference type="ARBA" id="ARBA00022723"/>
    </source>
</evidence>
<evidence type="ECO:0000256" key="2">
    <source>
        <dbReference type="ARBA" id="ARBA00022771"/>
    </source>
</evidence>
<feature type="compositionally biased region" description="Low complexity" evidence="5">
    <location>
        <begin position="817"/>
        <end position="827"/>
    </location>
</feature>
<evidence type="ECO:0000313" key="9">
    <source>
        <dbReference type="Proteomes" id="UP000654075"/>
    </source>
</evidence>
<dbReference type="SMART" id="SM00799">
    <property type="entry name" value="DENN"/>
    <property type="match status" value="1"/>
</dbReference>
<feature type="compositionally biased region" description="Basic and acidic residues" evidence="5">
    <location>
        <begin position="969"/>
        <end position="981"/>
    </location>
</feature>
<feature type="domain" description="C3H1-type" evidence="6">
    <location>
        <begin position="886"/>
        <end position="914"/>
    </location>
</feature>
<dbReference type="GO" id="GO:0031410">
    <property type="term" value="C:cytoplasmic vesicle"/>
    <property type="evidence" value="ECO:0007669"/>
    <property type="project" value="TreeGrafter"/>
</dbReference>
<dbReference type="Pfam" id="PF14608">
    <property type="entry name" value="zf-CCCH_2"/>
    <property type="match status" value="2"/>
</dbReference>
<dbReference type="PROSITE" id="PS50211">
    <property type="entry name" value="DENN"/>
    <property type="match status" value="1"/>
</dbReference>
<proteinExistence type="predicted"/>
<dbReference type="InterPro" id="IPR036855">
    <property type="entry name" value="Znf_CCCH_sf"/>
</dbReference>
<dbReference type="OrthoDB" id="1917198at2759"/>
<feature type="region of interest" description="Disordered" evidence="5">
    <location>
        <begin position="545"/>
        <end position="589"/>
    </location>
</feature>
<feature type="domain" description="C3H1-type" evidence="6">
    <location>
        <begin position="729"/>
        <end position="756"/>
    </location>
</feature>
<dbReference type="Pfam" id="PF00642">
    <property type="entry name" value="zf-CCCH"/>
    <property type="match status" value="2"/>
</dbReference>
<dbReference type="Gene3D" id="3.30.1370.210">
    <property type="match status" value="1"/>
</dbReference>
<keyword evidence="2 4" id="KW-0863">Zinc-finger</keyword>
<evidence type="ECO:0008006" key="10">
    <source>
        <dbReference type="Google" id="ProtNLM"/>
    </source>
</evidence>
<dbReference type="Pfam" id="PF02141">
    <property type="entry name" value="DENN"/>
    <property type="match status" value="1"/>
</dbReference>
<dbReference type="Proteomes" id="UP000654075">
    <property type="component" value="Unassembled WGS sequence"/>
</dbReference>
<feature type="zinc finger region" description="C3H1-type" evidence="4">
    <location>
        <begin position="852"/>
        <end position="878"/>
    </location>
</feature>
<keyword evidence="9" id="KW-1185">Reference proteome</keyword>
<feature type="domain" description="UDENN" evidence="7">
    <location>
        <begin position="7"/>
        <end position="440"/>
    </location>
</feature>
<dbReference type="PROSITE" id="PS50103">
    <property type="entry name" value="ZF_C3H1"/>
    <property type="match status" value="3"/>
</dbReference>
<feature type="region of interest" description="Disordered" evidence="5">
    <location>
        <begin position="963"/>
        <end position="987"/>
    </location>
</feature>
<dbReference type="Gene3D" id="4.10.1000.10">
    <property type="entry name" value="Zinc finger, CCCH-type"/>
    <property type="match status" value="2"/>
</dbReference>
<keyword evidence="3 4" id="KW-0862">Zinc</keyword>
<dbReference type="InterPro" id="IPR000571">
    <property type="entry name" value="Znf_CCCH"/>
</dbReference>
<dbReference type="SMART" id="SM00356">
    <property type="entry name" value="ZnF_C3H1"/>
    <property type="match status" value="3"/>
</dbReference>
<dbReference type="SUPFAM" id="SSF90229">
    <property type="entry name" value="CCCH zinc finger"/>
    <property type="match status" value="3"/>
</dbReference>
<dbReference type="InterPro" id="IPR051696">
    <property type="entry name" value="DENN_Domain_GEFs"/>
</dbReference>
<dbReference type="InterPro" id="IPR037516">
    <property type="entry name" value="Tripartite_DENN"/>
</dbReference>
<gene>
    <name evidence="8" type="ORF">PGLA1383_LOCUS47609</name>
</gene>
<evidence type="ECO:0000313" key="8">
    <source>
        <dbReference type="EMBL" id="CAE8631508.1"/>
    </source>
</evidence>
<dbReference type="InterPro" id="IPR001194">
    <property type="entry name" value="cDENN_dom"/>
</dbReference>
<accession>A0A813H1D2</accession>
<dbReference type="InterPro" id="IPR043153">
    <property type="entry name" value="DENN_C"/>
</dbReference>
<reference evidence="8" key="1">
    <citation type="submission" date="2021-02" db="EMBL/GenBank/DDBJ databases">
        <authorList>
            <person name="Dougan E. K."/>
            <person name="Rhodes N."/>
            <person name="Thang M."/>
            <person name="Chan C."/>
        </authorList>
    </citation>
    <scope>NUCLEOTIDE SEQUENCE</scope>
</reference>
<dbReference type="PANTHER" id="PTHR12296:SF21">
    <property type="entry name" value="DENN DOMAIN-CONTAINING PROTEIN 3"/>
    <property type="match status" value="1"/>
</dbReference>
<dbReference type="GO" id="GO:0008270">
    <property type="term" value="F:zinc ion binding"/>
    <property type="evidence" value="ECO:0007669"/>
    <property type="project" value="UniProtKB-KW"/>
</dbReference>
<evidence type="ECO:0000256" key="4">
    <source>
        <dbReference type="PROSITE-ProRule" id="PRU00723"/>
    </source>
</evidence>
<evidence type="ECO:0000256" key="3">
    <source>
        <dbReference type="ARBA" id="ARBA00022833"/>
    </source>
</evidence>
<keyword evidence="1 4" id="KW-0479">Metal-binding</keyword>
<feature type="domain" description="C3H1-type" evidence="6">
    <location>
        <begin position="852"/>
        <end position="878"/>
    </location>
</feature>
<dbReference type="AlphaFoldDB" id="A0A813H1D2"/>
<evidence type="ECO:0000256" key="5">
    <source>
        <dbReference type="SAM" id="MobiDB-lite"/>
    </source>
</evidence>
<comment type="caution">
    <text evidence="8">The sequence shown here is derived from an EMBL/GenBank/DDBJ whole genome shotgun (WGS) entry which is preliminary data.</text>
</comment>
<name>A0A813H1D2_POLGL</name>
<feature type="compositionally biased region" description="Acidic residues" evidence="5">
    <location>
        <begin position="570"/>
        <end position="586"/>
    </location>
</feature>
<protein>
    <recommendedName>
        <fullName evidence="10">UDENN domain-containing protein</fullName>
    </recommendedName>
</protein>
<dbReference type="GO" id="GO:0032483">
    <property type="term" value="P:regulation of Rab protein signal transduction"/>
    <property type="evidence" value="ECO:0007669"/>
    <property type="project" value="TreeGrafter"/>
</dbReference>
<organism evidence="8 9">
    <name type="scientific">Polarella glacialis</name>
    <name type="common">Dinoflagellate</name>
    <dbReference type="NCBI Taxonomy" id="89957"/>
    <lineage>
        <taxon>Eukaryota</taxon>
        <taxon>Sar</taxon>
        <taxon>Alveolata</taxon>
        <taxon>Dinophyceae</taxon>
        <taxon>Suessiales</taxon>
        <taxon>Suessiaceae</taxon>
        <taxon>Polarella</taxon>
    </lineage>
</organism>
<sequence>ELWRLRTPSCLVGGIALLGTDASSPETVAPVRVLAELLAPGTAPLAGLPEVLFPAGLPVKAPESLCGSRTRPGKRFSTVVTDSFTHRTYVATLLRYVPSGTDGSLRPLATCAWSHLPEVASPRFLELLVALHRCGHHKEPATLFAQLCGWLVHEVPAPPPGTALLLHGIAGAEAGRRTPICAVSRPPPGGPPGAHVPLRPLLTRLGVSSLLLVARLLLLEQKVVFVSSSVALLTSACEAFSTLLLFPLAWVHCYNPLLPSTDYLGLPPPFLFGSLREVFCDGGTDEGTDLGATRDFSVFDLDTGEVNAAPEIDRLPSLPEAAESRLRFGLTELRASLQATNDVLPMLQEEGDLDIEEESFEDAAQQIFLSFTAEILGDVPCFLGNRCQAATPSSVSSSFQGSHFLSSVSKKDKPFYASFLQTSAFLAHLQTLHLYGPRESPFAEALQSFGSHECREDAAVHAGSHGWAQTIASLTKDPEGSTNVPYRLPKPPARRARAELAFALDEEVPPASPHGRPSPLKGRPCWQRSLEEKKDFPLQELVHTNASLQPGPDQGDTPGTRVEPQRAQGDEESDDEEDQEVLEEEDGRYGSTGAAVLLLRQRLPKGPRLGLARRQAALQLHLHFQPPWPVQHGSSPPSSSSSSRCSTPRLLKDCQIEFSATECENSSFATAAEHECGALKATCVTRASGFLMPGMSSLDMEYGMGKCSRGEGCSFAHYAEQLRQRPDVLKTSLCHAYTEFGICAAGSACKFAHGVGELRRPVLGGERLAAESKTMETFSALSLDSETHEELGECGHAKNSNNNNNDALGFGDQTLDSESASTMSSESPKGKDRAIHRLKAQTQSGRPMQAHLKTRYCKFFREGRCLRGELCMFAHAKQDIRPEPYLFRTSPCFDFLRHGSCRVGDDCKFAHSLEDLRGNELTGRKDSGMLGAPASTDLSDYLPQASFLSQTSSESVGSLRTYIPSAQDDDNHNNKWHDESSMRSSTADVEQFNMASNNGSSDDAQVRATLELMVEAQPSRVQATHFASRRLNNNNNSNSNSNSSIIEELLASRVSSISI</sequence>
<dbReference type="EMBL" id="CAJNNV010030149">
    <property type="protein sequence ID" value="CAE8631508.1"/>
    <property type="molecule type" value="Genomic_DNA"/>
</dbReference>
<feature type="zinc finger region" description="C3H1-type" evidence="4">
    <location>
        <begin position="886"/>
        <end position="914"/>
    </location>
</feature>
<dbReference type="PANTHER" id="PTHR12296">
    <property type="entry name" value="DENN DOMAIN-CONTAINING PROTEIN 4"/>
    <property type="match status" value="1"/>
</dbReference>
<feature type="region of interest" description="Disordered" evidence="5">
    <location>
        <begin position="793"/>
        <end position="833"/>
    </location>
</feature>
<feature type="zinc finger region" description="C3H1-type" evidence="4">
    <location>
        <begin position="729"/>
        <end position="756"/>
    </location>
</feature>
<evidence type="ECO:0000259" key="7">
    <source>
        <dbReference type="PROSITE" id="PS50211"/>
    </source>
</evidence>
<feature type="non-terminal residue" evidence="8">
    <location>
        <position position="1"/>
    </location>
</feature>
<evidence type="ECO:0000259" key="6">
    <source>
        <dbReference type="PROSITE" id="PS50103"/>
    </source>
</evidence>
<dbReference type="Gene3D" id="3.40.50.11500">
    <property type="match status" value="1"/>
</dbReference>